<keyword evidence="3" id="KW-0238">DNA-binding</keyword>
<evidence type="ECO:0000256" key="2">
    <source>
        <dbReference type="ARBA" id="ARBA00023015"/>
    </source>
</evidence>
<dbReference type="SUPFAM" id="SSF46785">
    <property type="entry name" value="Winged helix' DNA-binding domain"/>
    <property type="match status" value="1"/>
</dbReference>
<dbReference type="FunFam" id="1.10.10.10:FF:000001">
    <property type="entry name" value="LysR family transcriptional regulator"/>
    <property type="match status" value="1"/>
</dbReference>
<organism evidence="6 7">
    <name type="scientific">Colwellia demingiae</name>
    <dbReference type="NCBI Taxonomy" id="89401"/>
    <lineage>
        <taxon>Bacteria</taxon>
        <taxon>Pseudomonadati</taxon>
        <taxon>Pseudomonadota</taxon>
        <taxon>Gammaproteobacteria</taxon>
        <taxon>Alteromonadales</taxon>
        <taxon>Colwelliaceae</taxon>
        <taxon>Colwellia</taxon>
    </lineage>
</organism>
<protein>
    <submittedName>
        <fullName evidence="6">LysR family transcriptional regulator</fullName>
    </submittedName>
</protein>
<evidence type="ECO:0000256" key="1">
    <source>
        <dbReference type="ARBA" id="ARBA00009437"/>
    </source>
</evidence>
<dbReference type="CDD" id="cd08422">
    <property type="entry name" value="PBP2_CrgA_like"/>
    <property type="match status" value="1"/>
</dbReference>
<dbReference type="AlphaFoldDB" id="A0A5C6QP77"/>
<dbReference type="Gene3D" id="1.10.10.10">
    <property type="entry name" value="Winged helix-like DNA-binding domain superfamily/Winged helix DNA-binding domain"/>
    <property type="match status" value="1"/>
</dbReference>
<reference evidence="6 7" key="1">
    <citation type="submission" date="2019-07" db="EMBL/GenBank/DDBJ databases">
        <title>Genomes of sea-ice associated Colwellia species.</title>
        <authorList>
            <person name="Bowman J.P."/>
        </authorList>
    </citation>
    <scope>NUCLEOTIDE SEQUENCE [LARGE SCALE GENOMIC DNA]</scope>
    <source>
        <strain evidence="6 7">ACAM 459</strain>
    </source>
</reference>
<feature type="domain" description="HTH lysR-type" evidence="5">
    <location>
        <begin position="5"/>
        <end position="62"/>
    </location>
</feature>
<dbReference type="PANTHER" id="PTHR30537:SF5">
    <property type="entry name" value="HTH-TYPE TRANSCRIPTIONAL ACTIVATOR TTDR-RELATED"/>
    <property type="match status" value="1"/>
</dbReference>
<proteinExistence type="inferred from homology"/>
<dbReference type="RefSeq" id="WP_146784299.1">
    <property type="nucleotide sequence ID" value="NZ_VOLT01000002.1"/>
</dbReference>
<dbReference type="InterPro" id="IPR036390">
    <property type="entry name" value="WH_DNA-bd_sf"/>
</dbReference>
<dbReference type="SUPFAM" id="SSF53850">
    <property type="entry name" value="Periplasmic binding protein-like II"/>
    <property type="match status" value="1"/>
</dbReference>
<name>A0A5C6QP77_9GAMM</name>
<keyword evidence="2" id="KW-0805">Transcription regulation</keyword>
<keyword evidence="4" id="KW-0804">Transcription</keyword>
<dbReference type="OrthoDB" id="9786526at2"/>
<dbReference type="GO" id="GO:0043565">
    <property type="term" value="F:sequence-specific DNA binding"/>
    <property type="evidence" value="ECO:0007669"/>
    <property type="project" value="TreeGrafter"/>
</dbReference>
<evidence type="ECO:0000256" key="3">
    <source>
        <dbReference type="ARBA" id="ARBA00023125"/>
    </source>
</evidence>
<dbReference type="PRINTS" id="PR00039">
    <property type="entry name" value="HTHLYSR"/>
</dbReference>
<dbReference type="Gene3D" id="3.40.190.290">
    <property type="match status" value="1"/>
</dbReference>
<dbReference type="PANTHER" id="PTHR30537">
    <property type="entry name" value="HTH-TYPE TRANSCRIPTIONAL REGULATOR"/>
    <property type="match status" value="1"/>
</dbReference>
<dbReference type="InterPro" id="IPR005119">
    <property type="entry name" value="LysR_subst-bd"/>
</dbReference>
<dbReference type="Proteomes" id="UP000321822">
    <property type="component" value="Unassembled WGS sequence"/>
</dbReference>
<keyword evidence="7" id="KW-1185">Reference proteome</keyword>
<dbReference type="GO" id="GO:0003700">
    <property type="term" value="F:DNA-binding transcription factor activity"/>
    <property type="evidence" value="ECO:0007669"/>
    <property type="project" value="InterPro"/>
</dbReference>
<dbReference type="Pfam" id="PF03466">
    <property type="entry name" value="LysR_substrate"/>
    <property type="match status" value="1"/>
</dbReference>
<evidence type="ECO:0000259" key="5">
    <source>
        <dbReference type="PROSITE" id="PS50931"/>
    </source>
</evidence>
<comment type="caution">
    <text evidence="6">The sequence shown here is derived from an EMBL/GenBank/DDBJ whole genome shotgun (WGS) entry which is preliminary data.</text>
</comment>
<dbReference type="GO" id="GO:0006351">
    <property type="term" value="P:DNA-templated transcription"/>
    <property type="evidence" value="ECO:0007669"/>
    <property type="project" value="TreeGrafter"/>
</dbReference>
<dbReference type="Pfam" id="PF00126">
    <property type="entry name" value="HTH_1"/>
    <property type="match status" value="1"/>
</dbReference>
<dbReference type="PROSITE" id="PS50931">
    <property type="entry name" value="HTH_LYSR"/>
    <property type="match status" value="1"/>
</dbReference>
<dbReference type="InterPro" id="IPR000847">
    <property type="entry name" value="LysR_HTH_N"/>
</dbReference>
<dbReference type="InterPro" id="IPR036388">
    <property type="entry name" value="WH-like_DNA-bd_sf"/>
</dbReference>
<dbReference type="InterPro" id="IPR058163">
    <property type="entry name" value="LysR-type_TF_proteobact-type"/>
</dbReference>
<sequence length="300" mass="33502">MKKHVSLSDIRTFVVLAEQGSFTKAAEELACSRSHISKQLAQLESSLGVSLLIRTTRTQHLTPQGEAFYERCKQSLNGISHAIDRVLESADSLSGNIRINCVGGYIAEEIIASLISDFMVQYPDINIELDFSSRRVDLVSGEFDFVFRMGELADSSLIARKLTDIKINTYVSPKYLAKNGEPNDPKGLVHHRCIAGSLKNWTFINSDNNKKVEVIVAGNLTCKSGRVMVSSAISGNGIIRVPELYCKTELEQGVLVPLFDQWQVASTPFYLVYVQDKHQPLRLKAFKDYVVENFSKYLTS</sequence>
<evidence type="ECO:0000313" key="6">
    <source>
        <dbReference type="EMBL" id="TWX70976.1"/>
    </source>
</evidence>
<dbReference type="EMBL" id="VOLT01000002">
    <property type="protein sequence ID" value="TWX70976.1"/>
    <property type="molecule type" value="Genomic_DNA"/>
</dbReference>
<evidence type="ECO:0000256" key="4">
    <source>
        <dbReference type="ARBA" id="ARBA00023163"/>
    </source>
</evidence>
<comment type="similarity">
    <text evidence="1">Belongs to the LysR transcriptional regulatory family.</text>
</comment>
<accession>A0A5C6QP77</accession>
<gene>
    <name evidence="6" type="ORF">ESZ36_04870</name>
</gene>
<evidence type="ECO:0000313" key="7">
    <source>
        <dbReference type="Proteomes" id="UP000321822"/>
    </source>
</evidence>